<comment type="caution">
    <text evidence="2">The sequence shown here is derived from an EMBL/GenBank/DDBJ whole genome shotgun (WGS) entry which is preliminary data.</text>
</comment>
<gene>
    <name evidence="2" type="ORF">Ocin01_07048</name>
</gene>
<sequence>MSSEPVNIPPAASKLTPKSSFSYSHSPQDSNSNNNSGAGGILTAFRGSSNMTSPAVSAITTPVTPGTTSASTPTASVSNSMTSGGSTPASKTADVRLFSLEFFAELKRKPSLHVVLPKFGTQAHGGSSDSLNRSPHSPVTSAIFIKTFAINV</sequence>
<accession>A0A1D2N3J7</accession>
<feature type="compositionally biased region" description="Low complexity" evidence="1">
    <location>
        <begin position="57"/>
        <end position="80"/>
    </location>
</feature>
<protein>
    <submittedName>
        <fullName evidence="2">Uncharacterized protein</fullName>
    </submittedName>
</protein>
<dbReference type="EMBL" id="LJIJ01000267">
    <property type="protein sequence ID" value="ODM99634.1"/>
    <property type="molecule type" value="Genomic_DNA"/>
</dbReference>
<reference evidence="2 3" key="1">
    <citation type="journal article" date="2016" name="Genome Biol. Evol.">
        <title>Gene Family Evolution Reflects Adaptation to Soil Environmental Stressors in the Genome of the Collembolan Orchesella cincta.</title>
        <authorList>
            <person name="Faddeeva-Vakhrusheva A."/>
            <person name="Derks M.F."/>
            <person name="Anvar S.Y."/>
            <person name="Agamennone V."/>
            <person name="Suring W."/>
            <person name="Smit S."/>
            <person name="van Straalen N.M."/>
            <person name="Roelofs D."/>
        </authorList>
    </citation>
    <scope>NUCLEOTIDE SEQUENCE [LARGE SCALE GENOMIC DNA]</scope>
    <source>
        <tissue evidence="2">Mixed pool</tissue>
    </source>
</reference>
<evidence type="ECO:0000313" key="2">
    <source>
        <dbReference type="EMBL" id="ODM99634.1"/>
    </source>
</evidence>
<feature type="compositionally biased region" description="Polar residues" evidence="1">
    <location>
        <begin position="16"/>
        <end position="29"/>
    </location>
</feature>
<organism evidence="2 3">
    <name type="scientific">Orchesella cincta</name>
    <name type="common">Springtail</name>
    <name type="synonym">Podura cincta</name>
    <dbReference type="NCBI Taxonomy" id="48709"/>
    <lineage>
        <taxon>Eukaryota</taxon>
        <taxon>Metazoa</taxon>
        <taxon>Ecdysozoa</taxon>
        <taxon>Arthropoda</taxon>
        <taxon>Hexapoda</taxon>
        <taxon>Collembola</taxon>
        <taxon>Entomobryomorpha</taxon>
        <taxon>Entomobryoidea</taxon>
        <taxon>Orchesellidae</taxon>
        <taxon>Orchesellinae</taxon>
        <taxon>Orchesella</taxon>
    </lineage>
</organism>
<dbReference type="AlphaFoldDB" id="A0A1D2N3J7"/>
<dbReference type="Proteomes" id="UP000094527">
    <property type="component" value="Unassembled WGS sequence"/>
</dbReference>
<keyword evidence="3" id="KW-1185">Reference proteome</keyword>
<feature type="region of interest" description="Disordered" evidence="1">
    <location>
        <begin position="1"/>
        <end position="91"/>
    </location>
</feature>
<proteinExistence type="predicted"/>
<name>A0A1D2N3J7_ORCCI</name>
<evidence type="ECO:0000256" key="1">
    <source>
        <dbReference type="SAM" id="MobiDB-lite"/>
    </source>
</evidence>
<evidence type="ECO:0000313" key="3">
    <source>
        <dbReference type="Proteomes" id="UP000094527"/>
    </source>
</evidence>
<feature type="compositionally biased region" description="Polar residues" evidence="1">
    <location>
        <begin position="46"/>
        <end position="55"/>
    </location>
</feature>
<feature type="compositionally biased region" description="Polar residues" evidence="1">
    <location>
        <begin position="81"/>
        <end position="90"/>
    </location>
</feature>